<feature type="transmembrane region" description="Helical" evidence="5">
    <location>
        <begin position="61"/>
        <end position="82"/>
    </location>
</feature>
<dbReference type="PANTHER" id="PTHR32322:SF2">
    <property type="entry name" value="EAMA DOMAIN-CONTAINING PROTEIN"/>
    <property type="match status" value="1"/>
</dbReference>
<dbReference type="InterPro" id="IPR037185">
    <property type="entry name" value="EmrE-like"/>
</dbReference>
<evidence type="ECO:0000256" key="2">
    <source>
        <dbReference type="ARBA" id="ARBA00022692"/>
    </source>
</evidence>
<feature type="domain" description="EamA" evidence="6">
    <location>
        <begin position="142"/>
        <end position="279"/>
    </location>
</feature>
<evidence type="ECO:0000313" key="7">
    <source>
        <dbReference type="EMBL" id="OIQ67162.1"/>
    </source>
</evidence>
<evidence type="ECO:0000256" key="1">
    <source>
        <dbReference type="ARBA" id="ARBA00004141"/>
    </source>
</evidence>
<dbReference type="Pfam" id="PF00892">
    <property type="entry name" value="EamA"/>
    <property type="match status" value="2"/>
</dbReference>
<feature type="transmembrane region" description="Helical" evidence="5">
    <location>
        <begin position="172"/>
        <end position="191"/>
    </location>
</feature>
<dbReference type="Gene3D" id="1.10.3730.20">
    <property type="match status" value="1"/>
</dbReference>
<keyword evidence="4 5" id="KW-0472">Membrane</keyword>
<dbReference type="AlphaFoldDB" id="A0A1J5P7I1"/>
<evidence type="ECO:0000256" key="3">
    <source>
        <dbReference type="ARBA" id="ARBA00022989"/>
    </source>
</evidence>
<gene>
    <name evidence="7" type="primary">eamA_14</name>
    <name evidence="7" type="ORF">GALL_512610</name>
</gene>
<protein>
    <submittedName>
        <fullName evidence="7">Putative amino-acid metabolite efflux pump</fullName>
    </submittedName>
</protein>
<dbReference type="SUPFAM" id="SSF103481">
    <property type="entry name" value="Multidrug resistance efflux transporter EmrE"/>
    <property type="match status" value="2"/>
</dbReference>
<evidence type="ECO:0000256" key="4">
    <source>
        <dbReference type="ARBA" id="ARBA00023136"/>
    </source>
</evidence>
<dbReference type="InterPro" id="IPR000620">
    <property type="entry name" value="EamA_dom"/>
</dbReference>
<evidence type="ECO:0000259" key="6">
    <source>
        <dbReference type="Pfam" id="PF00892"/>
    </source>
</evidence>
<feature type="transmembrane region" description="Helical" evidence="5">
    <location>
        <begin position="269"/>
        <end position="292"/>
    </location>
</feature>
<comment type="subcellular location">
    <subcellularLocation>
        <location evidence="1">Membrane</location>
        <topology evidence="1">Multi-pass membrane protein</topology>
    </subcellularLocation>
</comment>
<keyword evidence="2 5" id="KW-0812">Transmembrane</keyword>
<feature type="transmembrane region" description="Helical" evidence="5">
    <location>
        <begin position="88"/>
        <end position="109"/>
    </location>
</feature>
<name>A0A1J5P7I1_9ZZZZ</name>
<feature type="transmembrane region" description="Helical" evidence="5">
    <location>
        <begin position="34"/>
        <end position="54"/>
    </location>
</feature>
<feature type="transmembrane region" description="Helical" evidence="5">
    <location>
        <begin position="206"/>
        <end position="229"/>
    </location>
</feature>
<keyword evidence="3 5" id="KW-1133">Transmembrane helix</keyword>
<dbReference type="InterPro" id="IPR050638">
    <property type="entry name" value="AA-Vitamin_Transporters"/>
</dbReference>
<dbReference type="GO" id="GO:0016020">
    <property type="term" value="C:membrane"/>
    <property type="evidence" value="ECO:0007669"/>
    <property type="project" value="UniProtKB-SubCell"/>
</dbReference>
<proteinExistence type="predicted"/>
<dbReference type="EMBL" id="MLJW01006105">
    <property type="protein sequence ID" value="OIQ67162.1"/>
    <property type="molecule type" value="Genomic_DNA"/>
</dbReference>
<dbReference type="PANTHER" id="PTHR32322">
    <property type="entry name" value="INNER MEMBRANE TRANSPORTER"/>
    <property type="match status" value="1"/>
</dbReference>
<reference evidence="7" key="1">
    <citation type="submission" date="2016-10" db="EMBL/GenBank/DDBJ databases">
        <title>Sequence of Gallionella enrichment culture.</title>
        <authorList>
            <person name="Poehlein A."/>
            <person name="Muehling M."/>
            <person name="Daniel R."/>
        </authorList>
    </citation>
    <scope>NUCLEOTIDE SEQUENCE</scope>
</reference>
<accession>A0A1J5P7I1</accession>
<evidence type="ECO:0000256" key="5">
    <source>
        <dbReference type="SAM" id="Phobius"/>
    </source>
</evidence>
<sequence length="297" mass="31655">MALRDFALMVLICLIWASNNIVSKFVVSHMGVAPLFYAAVRFAIVAVAVGRWLLPIPRPLWRLVTVALLMGGGNFALLFIGLQTASPSSVAIVSQLGVPMTAVMGWFMLGERLNGRRALGVALTLAGVLLVMWDPRGLQTSFGLLYIVAATVLGSLGAVMMKQMPGVKPLQFQAWVGFASMFPLFALSFILEPGAWRGAVHAGQPFVAAVLFSALIVSVSAHTAYYGLIQRYEATLVAPLTLMTPLGTIALGVMITHDSFGPRMALGTAIALAGVLVIALRPNQIMGLLLALRPRSQ</sequence>
<feature type="transmembrane region" description="Helical" evidence="5">
    <location>
        <begin position="141"/>
        <end position="160"/>
    </location>
</feature>
<feature type="transmembrane region" description="Helical" evidence="5">
    <location>
        <begin position="118"/>
        <end position="135"/>
    </location>
</feature>
<comment type="caution">
    <text evidence="7">The sequence shown here is derived from an EMBL/GenBank/DDBJ whole genome shotgun (WGS) entry which is preliminary data.</text>
</comment>
<organism evidence="7">
    <name type="scientific">mine drainage metagenome</name>
    <dbReference type="NCBI Taxonomy" id="410659"/>
    <lineage>
        <taxon>unclassified sequences</taxon>
        <taxon>metagenomes</taxon>
        <taxon>ecological metagenomes</taxon>
    </lineage>
</organism>
<feature type="domain" description="EamA" evidence="6">
    <location>
        <begin position="8"/>
        <end position="132"/>
    </location>
</feature>
<feature type="transmembrane region" description="Helical" evidence="5">
    <location>
        <begin position="236"/>
        <end position="257"/>
    </location>
</feature>